<name>A0A077WGN6_9FUNG</name>
<reference evidence="2" key="1">
    <citation type="journal article" date="2014" name="Genome Announc.">
        <title>De novo whole-genome sequence and genome annotation of Lichtheimia ramosa.</title>
        <authorList>
            <person name="Linde J."/>
            <person name="Schwartze V."/>
            <person name="Binder U."/>
            <person name="Lass-Florl C."/>
            <person name="Voigt K."/>
            <person name="Horn F."/>
        </authorList>
    </citation>
    <scope>NUCLEOTIDE SEQUENCE</scope>
    <source>
        <strain evidence="2">JMRC FSU:6197</strain>
    </source>
</reference>
<dbReference type="EMBL" id="LK023317">
    <property type="protein sequence ID" value="CDS05842.1"/>
    <property type="molecule type" value="Genomic_DNA"/>
</dbReference>
<dbReference type="AlphaFoldDB" id="A0A077WGN6"/>
<evidence type="ECO:0000256" key="1">
    <source>
        <dbReference type="SAM" id="MobiDB-lite"/>
    </source>
</evidence>
<gene>
    <name evidence="2" type="ORF">LRAMOSA08370</name>
</gene>
<feature type="region of interest" description="Disordered" evidence="1">
    <location>
        <begin position="51"/>
        <end position="88"/>
    </location>
</feature>
<feature type="compositionally biased region" description="Polar residues" evidence="1">
    <location>
        <begin position="77"/>
        <end position="88"/>
    </location>
</feature>
<sequence>MPSTTAGISPMCHVFGDNHHQDIIPSSALFIPDFGKAPNSLMHASLHEQNNNNSAYTTSPMSSCPRDDISTPACGSPVSQFEDNSEESQQQAYVSWTGGNDNNAILSRHSSFSHVMQSLIPLYDELLLSYDAILFF</sequence>
<protein>
    <submittedName>
        <fullName evidence="2">Uncharacterized protein</fullName>
    </submittedName>
</protein>
<accession>A0A077WGN6</accession>
<feature type="compositionally biased region" description="Polar residues" evidence="1">
    <location>
        <begin position="51"/>
        <end position="62"/>
    </location>
</feature>
<evidence type="ECO:0000313" key="2">
    <source>
        <dbReference type="EMBL" id="CDS05842.1"/>
    </source>
</evidence>
<proteinExistence type="predicted"/>
<organism evidence="2">
    <name type="scientific">Lichtheimia ramosa</name>
    <dbReference type="NCBI Taxonomy" id="688394"/>
    <lineage>
        <taxon>Eukaryota</taxon>
        <taxon>Fungi</taxon>
        <taxon>Fungi incertae sedis</taxon>
        <taxon>Mucoromycota</taxon>
        <taxon>Mucoromycotina</taxon>
        <taxon>Mucoromycetes</taxon>
        <taxon>Mucorales</taxon>
        <taxon>Lichtheimiaceae</taxon>
        <taxon>Lichtheimia</taxon>
    </lineage>
</organism>